<proteinExistence type="predicted"/>
<evidence type="ECO:0000256" key="1">
    <source>
        <dbReference type="ARBA" id="ARBA00023122"/>
    </source>
</evidence>
<dbReference type="PROSITE" id="PS51371">
    <property type="entry name" value="CBS"/>
    <property type="match status" value="2"/>
</dbReference>
<dbReference type="CDD" id="cd04623">
    <property type="entry name" value="CBS_pair_bac_euk"/>
    <property type="match status" value="1"/>
</dbReference>
<dbReference type="InterPro" id="IPR000644">
    <property type="entry name" value="CBS_dom"/>
</dbReference>
<keyword evidence="5" id="KW-1185">Reference proteome</keyword>
<dbReference type="AlphaFoldDB" id="A0A8J4PZR3"/>
<reference evidence="4" key="1">
    <citation type="submission" date="2020-01" db="EMBL/GenBank/DDBJ databases">
        <title>Development of genomics and gene disruption for Polysphondylium violaceum indicates a role for the polyketide synthase stlB in stalk morphogenesis.</title>
        <authorList>
            <person name="Narita B."/>
            <person name="Kawabe Y."/>
            <person name="Kin K."/>
            <person name="Saito T."/>
            <person name="Gibbs R."/>
            <person name="Kuspa A."/>
            <person name="Muzny D."/>
            <person name="Queller D."/>
            <person name="Richards S."/>
            <person name="Strassman J."/>
            <person name="Sucgang R."/>
            <person name="Worley K."/>
            <person name="Schaap P."/>
        </authorList>
    </citation>
    <scope>NUCLEOTIDE SEQUENCE</scope>
    <source>
        <strain evidence="4">QSvi11</strain>
    </source>
</reference>
<dbReference type="OrthoDB" id="418595at2759"/>
<feature type="domain" description="CBS" evidence="3">
    <location>
        <begin position="113"/>
        <end position="171"/>
    </location>
</feature>
<dbReference type="InterPro" id="IPR046342">
    <property type="entry name" value="CBS_dom_sf"/>
</dbReference>
<dbReference type="EMBL" id="AJWJ01000008">
    <property type="protein sequence ID" value="KAF2078228.1"/>
    <property type="molecule type" value="Genomic_DNA"/>
</dbReference>
<sequence length="256" mass="28627">MINNINRLLVSSSRQGGRIIPLINNSGSNNSSIGSFGNSRFYSSSPDKSNSTVHLTKNEFYYHYTPKDQSGYMKKSLYDYDPLAKDHQLIKTAESEYFVFGDKTVGEILKSKENKELLTINDSDTIYQAIEKMENHGVGALLTVDKETGSLVGIITERDYLGKCALRGLSSKEAKVSDIMTRGVKTISPNLCVVEVLAIMTKERFRHIPVTDESGSKVIGLVSITDLIKVLQKNQKDTIKYLREFLNDSTGYSYKP</sequence>
<comment type="caution">
    <text evidence="4">The sequence shown here is derived from an EMBL/GenBank/DDBJ whole genome shotgun (WGS) entry which is preliminary data.</text>
</comment>
<name>A0A8J4PZR3_9MYCE</name>
<evidence type="ECO:0000259" key="3">
    <source>
        <dbReference type="PROSITE" id="PS51371"/>
    </source>
</evidence>
<dbReference type="SMART" id="SM00116">
    <property type="entry name" value="CBS"/>
    <property type="match status" value="2"/>
</dbReference>
<protein>
    <recommendedName>
        <fullName evidence="3">CBS domain-containing protein</fullName>
    </recommendedName>
</protein>
<evidence type="ECO:0000313" key="5">
    <source>
        <dbReference type="Proteomes" id="UP000695562"/>
    </source>
</evidence>
<evidence type="ECO:0000313" key="4">
    <source>
        <dbReference type="EMBL" id="KAF2078228.1"/>
    </source>
</evidence>
<dbReference type="Gene3D" id="3.10.580.10">
    <property type="entry name" value="CBS-domain"/>
    <property type="match status" value="1"/>
</dbReference>
<dbReference type="InterPro" id="IPR044725">
    <property type="entry name" value="CBSX3_CBS_dom"/>
</dbReference>
<accession>A0A8J4PZR3</accession>
<dbReference type="Proteomes" id="UP000695562">
    <property type="component" value="Unassembled WGS sequence"/>
</dbReference>
<dbReference type="Pfam" id="PF00571">
    <property type="entry name" value="CBS"/>
    <property type="match status" value="2"/>
</dbReference>
<dbReference type="SUPFAM" id="SSF54631">
    <property type="entry name" value="CBS-domain pair"/>
    <property type="match status" value="1"/>
</dbReference>
<gene>
    <name evidence="4" type="ORF">CYY_000419</name>
</gene>
<dbReference type="PANTHER" id="PTHR43080:SF2">
    <property type="entry name" value="CBS DOMAIN-CONTAINING PROTEIN"/>
    <property type="match status" value="1"/>
</dbReference>
<dbReference type="InterPro" id="IPR051257">
    <property type="entry name" value="Diverse_CBS-Domain"/>
</dbReference>
<dbReference type="PANTHER" id="PTHR43080">
    <property type="entry name" value="CBS DOMAIN-CONTAINING PROTEIN CBSX3, MITOCHONDRIAL"/>
    <property type="match status" value="1"/>
</dbReference>
<organism evidence="4 5">
    <name type="scientific">Polysphondylium violaceum</name>
    <dbReference type="NCBI Taxonomy" id="133409"/>
    <lineage>
        <taxon>Eukaryota</taxon>
        <taxon>Amoebozoa</taxon>
        <taxon>Evosea</taxon>
        <taxon>Eumycetozoa</taxon>
        <taxon>Dictyostelia</taxon>
        <taxon>Dictyosteliales</taxon>
        <taxon>Dictyosteliaceae</taxon>
        <taxon>Polysphondylium</taxon>
    </lineage>
</organism>
<evidence type="ECO:0000256" key="2">
    <source>
        <dbReference type="PROSITE-ProRule" id="PRU00703"/>
    </source>
</evidence>
<keyword evidence="1 2" id="KW-0129">CBS domain</keyword>
<feature type="domain" description="CBS" evidence="3">
    <location>
        <begin position="180"/>
        <end position="238"/>
    </location>
</feature>